<dbReference type="AlphaFoldDB" id="A0A6G1HAI4"/>
<feature type="transmembrane region" description="Helical" evidence="1">
    <location>
        <begin position="164"/>
        <end position="186"/>
    </location>
</feature>
<feature type="transmembrane region" description="Helical" evidence="1">
    <location>
        <begin position="267"/>
        <end position="288"/>
    </location>
</feature>
<sequence length="454" mass="50218">MAQTNESDNLPPWGFVANLESFQLDIVGFLAILGEGSVLANSQVATLSKMVFLPRLLPAPQALLRPSRPEKLEPTTGWVTGVESGNDRAWVNHVGNVILDAESMPEYSVRCVEIRRIKNGPVKAESMGDVKADSMGPLGLIALFGSALSCVLLALSIWQADGMAVLAVLLLSLLSTLIGFGNYWVLKLPQQYEPNEAAPVGDVVIRYPKGNFLVVQCTEDVARQLYFAPETVNYMMEDPVAYRMLSLVGTLMLMLGVIALGNSSSGLQIGFAASYMMLNAGYWIVAALPAKKHWHTKGFEVIPQSFDLTRVPSPTPQPDAEKEKKLSKKEKFEKLKQDKIEKLKQDKKRKKAAKTYTDLNATFTQAMWKVMVATKSKDWAIRSEAAPSTDAWQQWLHDAEEQASIAHVNEVQLPNKDGIMVTTKSFVVPDWDPQARLKDLLKEHPAQRGKIRGV</sequence>
<protein>
    <submittedName>
        <fullName evidence="2">Uncharacterized protein</fullName>
    </submittedName>
</protein>
<evidence type="ECO:0000313" key="3">
    <source>
        <dbReference type="Proteomes" id="UP000800041"/>
    </source>
</evidence>
<name>A0A6G1HAI4_9PEZI</name>
<keyword evidence="1" id="KW-0812">Transmembrane</keyword>
<reference evidence="2" key="1">
    <citation type="journal article" date="2020" name="Stud. Mycol.">
        <title>101 Dothideomycetes genomes: a test case for predicting lifestyles and emergence of pathogens.</title>
        <authorList>
            <person name="Haridas S."/>
            <person name="Albert R."/>
            <person name="Binder M."/>
            <person name="Bloem J."/>
            <person name="Labutti K."/>
            <person name="Salamov A."/>
            <person name="Andreopoulos B."/>
            <person name="Baker S."/>
            <person name="Barry K."/>
            <person name="Bills G."/>
            <person name="Bluhm B."/>
            <person name="Cannon C."/>
            <person name="Castanera R."/>
            <person name="Culley D."/>
            <person name="Daum C."/>
            <person name="Ezra D."/>
            <person name="Gonzalez J."/>
            <person name="Henrissat B."/>
            <person name="Kuo A."/>
            <person name="Liang C."/>
            <person name="Lipzen A."/>
            <person name="Lutzoni F."/>
            <person name="Magnuson J."/>
            <person name="Mondo S."/>
            <person name="Nolan M."/>
            <person name="Ohm R."/>
            <person name="Pangilinan J."/>
            <person name="Park H.-J."/>
            <person name="Ramirez L."/>
            <person name="Alfaro M."/>
            <person name="Sun H."/>
            <person name="Tritt A."/>
            <person name="Yoshinaga Y."/>
            <person name="Zwiers L.-H."/>
            <person name="Turgeon B."/>
            <person name="Goodwin S."/>
            <person name="Spatafora J."/>
            <person name="Crous P."/>
            <person name="Grigoriev I."/>
        </authorList>
    </citation>
    <scope>NUCLEOTIDE SEQUENCE</scope>
    <source>
        <strain evidence="2">CBS 113979</strain>
    </source>
</reference>
<feature type="transmembrane region" description="Helical" evidence="1">
    <location>
        <begin position="240"/>
        <end position="261"/>
    </location>
</feature>
<dbReference type="Proteomes" id="UP000800041">
    <property type="component" value="Unassembled WGS sequence"/>
</dbReference>
<keyword evidence="1" id="KW-0472">Membrane</keyword>
<organism evidence="2 3">
    <name type="scientific">Aulographum hederae CBS 113979</name>
    <dbReference type="NCBI Taxonomy" id="1176131"/>
    <lineage>
        <taxon>Eukaryota</taxon>
        <taxon>Fungi</taxon>
        <taxon>Dikarya</taxon>
        <taxon>Ascomycota</taxon>
        <taxon>Pezizomycotina</taxon>
        <taxon>Dothideomycetes</taxon>
        <taxon>Pleosporomycetidae</taxon>
        <taxon>Aulographales</taxon>
        <taxon>Aulographaceae</taxon>
    </lineage>
</organism>
<feature type="transmembrane region" description="Helical" evidence="1">
    <location>
        <begin position="137"/>
        <end position="158"/>
    </location>
</feature>
<gene>
    <name evidence="2" type="ORF">K402DRAFT_418126</name>
</gene>
<evidence type="ECO:0000313" key="2">
    <source>
        <dbReference type="EMBL" id="KAF1990030.1"/>
    </source>
</evidence>
<proteinExistence type="predicted"/>
<evidence type="ECO:0000256" key="1">
    <source>
        <dbReference type="SAM" id="Phobius"/>
    </source>
</evidence>
<dbReference type="OrthoDB" id="5412502at2759"/>
<dbReference type="EMBL" id="ML977143">
    <property type="protein sequence ID" value="KAF1990030.1"/>
    <property type="molecule type" value="Genomic_DNA"/>
</dbReference>
<keyword evidence="3" id="KW-1185">Reference proteome</keyword>
<keyword evidence="1" id="KW-1133">Transmembrane helix</keyword>
<accession>A0A6G1HAI4</accession>